<evidence type="ECO:0000256" key="2">
    <source>
        <dbReference type="SAM" id="Phobius"/>
    </source>
</evidence>
<sequence>MSLADDLPPSLNLPPHLSAHKYFFVCTLTVAAWDTLVLSPRTWRLLKTKEWPLLKILFHFLRLFMPAEFIIVAVAFFDTHFSQEMCSKFYLFEPICTAILVSLCSLVHVIRVHAIYDKSRAVLGGMGALFAAQVVVMGVCCAFYRYVPLKEGQGCIAGPRFGDNWVGIYWLLPTIFYTVSLVLALNRSFKSLHQKHLSPWKLMLRDGLNLYGAIWLVNMVNMLFWFIAKPTDNADTIKTIVTSMTAVLTTTMTLRIILSIRGPLASGGSFNGGSTVGTSSHSNGASGTGRSGGPGPHVLSVPTHSHTTRSQGTNGVIAITPGSGARIGAPMFTIGKEERSEWVDDGKSSVVEEGKEGLGYESGSFGEESVERGNGARGGYGMGGVKVTIDKHVDDGFGRN</sequence>
<reference evidence="3 4" key="1">
    <citation type="journal article" date="2016" name="Mol. Biol. Evol.">
        <title>Comparative Genomics of Early-Diverging Mushroom-Forming Fungi Provides Insights into the Origins of Lignocellulose Decay Capabilities.</title>
        <authorList>
            <person name="Nagy L.G."/>
            <person name="Riley R."/>
            <person name="Tritt A."/>
            <person name="Adam C."/>
            <person name="Daum C."/>
            <person name="Floudas D."/>
            <person name="Sun H."/>
            <person name="Yadav J.S."/>
            <person name="Pangilinan J."/>
            <person name="Larsson K.H."/>
            <person name="Matsuura K."/>
            <person name="Barry K."/>
            <person name="Labutti K."/>
            <person name="Kuo R."/>
            <person name="Ohm R.A."/>
            <person name="Bhattacharya S.S."/>
            <person name="Shirouzu T."/>
            <person name="Yoshinaga Y."/>
            <person name="Martin F.M."/>
            <person name="Grigoriev I.V."/>
            <person name="Hibbett D.S."/>
        </authorList>
    </citation>
    <scope>NUCLEOTIDE SEQUENCE [LARGE SCALE GENOMIC DNA]</scope>
    <source>
        <strain evidence="3 4">HHB9708</strain>
    </source>
</reference>
<accession>A0A164T7J3</accession>
<organism evidence="3 4">
    <name type="scientific">Sistotremastrum niveocremeum HHB9708</name>
    <dbReference type="NCBI Taxonomy" id="1314777"/>
    <lineage>
        <taxon>Eukaryota</taxon>
        <taxon>Fungi</taxon>
        <taxon>Dikarya</taxon>
        <taxon>Basidiomycota</taxon>
        <taxon>Agaricomycotina</taxon>
        <taxon>Agaricomycetes</taxon>
        <taxon>Sistotremastrales</taxon>
        <taxon>Sistotremastraceae</taxon>
        <taxon>Sertulicium</taxon>
        <taxon>Sertulicium niveocremeum</taxon>
    </lineage>
</organism>
<evidence type="ECO:0000313" key="3">
    <source>
        <dbReference type="EMBL" id="KZS92139.1"/>
    </source>
</evidence>
<feature type="compositionally biased region" description="Gly residues" evidence="1">
    <location>
        <begin position="375"/>
        <end position="384"/>
    </location>
</feature>
<feature type="transmembrane region" description="Helical" evidence="2">
    <location>
        <begin position="207"/>
        <end position="228"/>
    </location>
</feature>
<dbReference type="Proteomes" id="UP000076722">
    <property type="component" value="Unassembled WGS sequence"/>
</dbReference>
<feature type="region of interest" description="Disordered" evidence="1">
    <location>
        <begin position="358"/>
        <end position="385"/>
    </location>
</feature>
<evidence type="ECO:0000313" key="4">
    <source>
        <dbReference type="Proteomes" id="UP000076722"/>
    </source>
</evidence>
<feature type="transmembrane region" description="Helical" evidence="2">
    <location>
        <begin position="89"/>
        <end position="110"/>
    </location>
</feature>
<keyword evidence="2" id="KW-0472">Membrane</keyword>
<keyword evidence="2" id="KW-1133">Transmembrane helix</keyword>
<feature type="transmembrane region" description="Helical" evidence="2">
    <location>
        <begin position="122"/>
        <end position="147"/>
    </location>
</feature>
<dbReference type="STRING" id="1314777.A0A164T7J3"/>
<evidence type="ECO:0000256" key="1">
    <source>
        <dbReference type="SAM" id="MobiDB-lite"/>
    </source>
</evidence>
<feature type="compositionally biased region" description="Polar residues" evidence="1">
    <location>
        <begin position="302"/>
        <end position="314"/>
    </location>
</feature>
<gene>
    <name evidence="3" type="ORF">SISNIDRAFT_455904</name>
</gene>
<feature type="transmembrane region" description="Helical" evidence="2">
    <location>
        <begin position="167"/>
        <end position="186"/>
    </location>
</feature>
<feature type="compositionally biased region" description="Gly residues" evidence="1">
    <location>
        <begin position="286"/>
        <end position="295"/>
    </location>
</feature>
<feature type="transmembrane region" description="Helical" evidence="2">
    <location>
        <begin position="20"/>
        <end position="39"/>
    </location>
</feature>
<name>A0A164T7J3_9AGAM</name>
<keyword evidence="2" id="KW-0812">Transmembrane</keyword>
<dbReference type="EMBL" id="KV419411">
    <property type="protein sequence ID" value="KZS92139.1"/>
    <property type="molecule type" value="Genomic_DNA"/>
</dbReference>
<proteinExistence type="predicted"/>
<feature type="transmembrane region" description="Helical" evidence="2">
    <location>
        <begin position="60"/>
        <end position="77"/>
    </location>
</feature>
<feature type="region of interest" description="Disordered" evidence="1">
    <location>
        <begin position="271"/>
        <end position="321"/>
    </location>
</feature>
<dbReference type="OrthoDB" id="2626017at2759"/>
<protein>
    <submittedName>
        <fullName evidence="3">Uncharacterized protein</fullName>
    </submittedName>
</protein>
<feature type="transmembrane region" description="Helical" evidence="2">
    <location>
        <begin position="240"/>
        <end position="258"/>
    </location>
</feature>
<keyword evidence="4" id="KW-1185">Reference proteome</keyword>
<dbReference type="AlphaFoldDB" id="A0A164T7J3"/>